<accession>A0ABD0KYD3</accession>
<dbReference type="SUPFAM" id="SSF54909">
    <property type="entry name" value="Dimeric alpha+beta barrel"/>
    <property type="match status" value="1"/>
</dbReference>
<feature type="domain" description="NIPSNAP" evidence="1">
    <location>
        <begin position="1"/>
        <end position="96"/>
    </location>
</feature>
<gene>
    <name evidence="2" type="ORF">BaRGS_00016521</name>
</gene>
<dbReference type="EMBL" id="JACVVK020000105">
    <property type="protein sequence ID" value="KAK7492224.1"/>
    <property type="molecule type" value="Genomic_DNA"/>
</dbReference>
<evidence type="ECO:0000259" key="1">
    <source>
        <dbReference type="Pfam" id="PF07978"/>
    </source>
</evidence>
<reference evidence="2 3" key="1">
    <citation type="journal article" date="2023" name="Sci. Data">
        <title>Genome assembly of the Korean intertidal mud-creeper Batillaria attramentaria.</title>
        <authorList>
            <person name="Patra A.K."/>
            <person name="Ho P.T."/>
            <person name="Jun S."/>
            <person name="Lee S.J."/>
            <person name="Kim Y."/>
            <person name="Won Y.J."/>
        </authorList>
    </citation>
    <scope>NUCLEOTIDE SEQUENCE [LARGE SCALE GENOMIC DNA]</scope>
    <source>
        <strain evidence="2">Wonlab-2016</strain>
    </source>
</reference>
<dbReference type="InterPro" id="IPR011008">
    <property type="entry name" value="Dimeric_a/b-barrel"/>
</dbReference>
<comment type="caution">
    <text evidence="2">The sequence shown here is derived from an EMBL/GenBank/DDBJ whole genome shotgun (WGS) entry which is preliminary data.</text>
</comment>
<sequence>MRIYRFNVRGNIEFSKTLDQKFWDLRQKFSKVIGIWRTELNGISEFIHIAEYDDLDHLFRVRQSMQSDKEWHDSLKHLVDLQWSFQNALLAPVPGSKLSLDFKRSDSAAYELQTVPEGSKMLVLEYRLVRYPDKCSALSDAMNNRQDLPPGSETRLMVPLSVSSLH</sequence>
<evidence type="ECO:0000313" key="2">
    <source>
        <dbReference type="EMBL" id="KAK7492224.1"/>
    </source>
</evidence>
<dbReference type="AlphaFoldDB" id="A0ABD0KYD3"/>
<dbReference type="Gene3D" id="3.30.70.100">
    <property type="match status" value="1"/>
</dbReference>
<evidence type="ECO:0000313" key="3">
    <source>
        <dbReference type="Proteomes" id="UP001519460"/>
    </source>
</evidence>
<dbReference type="Pfam" id="PF07978">
    <property type="entry name" value="NIPSNAP"/>
    <property type="match status" value="1"/>
</dbReference>
<organism evidence="2 3">
    <name type="scientific">Batillaria attramentaria</name>
    <dbReference type="NCBI Taxonomy" id="370345"/>
    <lineage>
        <taxon>Eukaryota</taxon>
        <taxon>Metazoa</taxon>
        <taxon>Spiralia</taxon>
        <taxon>Lophotrochozoa</taxon>
        <taxon>Mollusca</taxon>
        <taxon>Gastropoda</taxon>
        <taxon>Caenogastropoda</taxon>
        <taxon>Sorbeoconcha</taxon>
        <taxon>Cerithioidea</taxon>
        <taxon>Batillariidae</taxon>
        <taxon>Batillaria</taxon>
    </lineage>
</organism>
<dbReference type="Proteomes" id="UP001519460">
    <property type="component" value="Unassembled WGS sequence"/>
</dbReference>
<keyword evidence="3" id="KW-1185">Reference proteome</keyword>
<name>A0ABD0KYD3_9CAEN</name>
<dbReference type="InterPro" id="IPR012577">
    <property type="entry name" value="NIPSNAP"/>
</dbReference>
<proteinExistence type="predicted"/>
<protein>
    <recommendedName>
        <fullName evidence="1">NIPSNAP domain-containing protein</fullName>
    </recommendedName>
</protein>